<dbReference type="RefSeq" id="WP_241659870.1">
    <property type="nucleotide sequence ID" value="NZ_VOAK01000011.1"/>
</dbReference>
<keyword evidence="2" id="KW-0059">Arsenical resistance</keyword>
<dbReference type="GO" id="GO:0046685">
    <property type="term" value="P:response to arsenic-containing substance"/>
    <property type="evidence" value="ECO:0007669"/>
    <property type="project" value="UniProtKB-KW"/>
</dbReference>
<comment type="catalytic activity">
    <reaction evidence="7">
        <text>[glutaredoxin]-dithiol + arsenate + glutathione + H(+) = glutathionyl-S-S-[glutaredoxin] + arsenite + H2O</text>
        <dbReference type="Rhea" id="RHEA:22016"/>
        <dbReference type="Rhea" id="RHEA-COMP:10729"/>
        <dbReference type="Rhea" id="RHEA-COMP:17668"/>
        <dbReference type="ChEBI" id="CHEBI:15377"/>
        <dbReference type="ChEBI" id="CHEBI:15378"/>
        <dbReference type="ChEBI" id="CHEBI:29242"/>
        <dbReference type="ChEBI" id="CHEBI:29950"/>
        <dbReference type="ChEBI" id="CHEBI:48597"/>
        <dbReference type="ChEBI" id="CHEBI:57925"/>
        <dbReference type="ChEBI" id="CHEBI:146199"/>
        <dbReference type="EC" id="1.20.4.1"/>
    </reaction>
</comment>
<dbReference type="PANTHER" id="PTHR30041:SF5">
    <property type="entry name" value="ARSENATE REDUCTASE-RELATED"/>
    <property type="match status" value="1"/>
</dbReference>
<keyword evidence="3 7" id="KW-0560">Oxidoreductase</keyword>
<evidence type="ECO:0000256" key="2">
    <source>
        <dbReference type="ARBA" id="ARBA00022849"/>
    </source>
</evidence>
<dbReference type="PANTHER" id="PTHR30041">
    <property type="entry name" value="ARSENATE REDUCTASE"/>
    <property type="match status" value="1"/>
</dbReference>
<organism evidence="8 9">
    <name type="scientific">Gemmobacter aquaticus</name>
    <dbReference type="NCBI Taxonomy" id="490185"/>
    <lineage>
        <taxon>Bacteria</taxon>
        <taxon>Pseudomonadati</taxon>
        <taxon>Pseudomonadota</taxon>
        <taxon>Alphaproteobacteria</taxon>
        <taxon>Rhodobacterales</taxon>
        <taxon>Paracoccaceae</taxon>
        <taxon>Gemmobacter</taxon>
    </lineage>
</organism>
<sequence>MAQVVDVRARARFHLPMTDRITIWHNPSCSTSRKALEAIRAAGHEPEVIRYLDAGWTAEGLGALLAEAGLAPSAALRRKGDLARDLGLLGPEVAEDTILQAMLKHPTLVERPFVRTPRGTVLARPLDRLIGLLARS</sequence>
<evidence type="ECO:0000256" key="5">
    <source>
        <dbReference type="ARBA" id="ARBA00039879"/>
    </source>
</evidence>
<evidence type="ECO:0000313" key="9">
    <source>
        <dbReference type="Proteomes" id="UP000598196"/>
    </source>
</evidence>
<dbReference type="InterPro" id="IPR006660">
    <property type="entry name" value="Arsenate_reductase-like"/>
</dbReference>
<dbReference type="CDD" id="cd03034">
    <property type="entry name" value="ArsC_ArsC"/>
    <property type="match status" value="1"/>
</dbReference>
<dbReference type="Gene3D" id="3.40.30.10">
    <property type="entry name" value="Glutaredoxin"/>
    <property type="match status" value="1"/>
</dbReference>
<evidence type="ECO:0000256" key="7">
    <source>
        <dbReference type="RuleBase" id="RU362029"/>
    </source>
</evidence>
<gene>
    <name evidence="8" type="ORF">GCM10010991_07140</name>
</gene>
<reference evidence="8 9" key="1">
    <citation type="journal article" date="2014" name="Int. J. Syst. Evol. Microbiol.">
        <title>Complete genome sequence of Corynebacterium casei LMG S-19264T (=DSM 44701T), isolated from a smear-ripened cheese.</title>
        <authorList>
            <consortium name="US DOE Joint Genome Institute (JGI-PGF)"/>
            <person name="Walter F."/>
            <person name="Albersmeier A."/>
            <person name="Kalinowski J."/>
            <person name="Ruckert C."/>
        </authorList>
    </citation>
    <scope>NUCLEOTIDE SEQUENCE [LARGE SCALE GENOMIC DNA]</scope>
    <source>
        <strain evidence="8 9">CGMCC 1.7029</strain>
    </source>
</reference>
<proteinExistence type="inferred from homology"/>
<dbReference type="EC" id="1.20.4.1" evidence="4 7"/>
<evidence type="ECO:0000256" key="6">
    <source>
        <dbReference type="PROSITE-ProRule" id="PRU01282"/>
    </source>
</evidence>
<accession>A0A917YH93</accession>
<dbReference type="GO" id="GO:0008794">
    <property type="term" value="F:arsenate reductase (glutaredoxin) activity"/>
    <property type="evidence" value="ECO:0007669"/>
    <property type="project" value="UniProtKB-UniRule"/>
</dbReference>
<dbReference type="PROSITE" id="PS51353">
    <property type="entry name" value="ARSC"/>
    <property type="match status" value="1"/>
</dbReference>
<comment type="caution">
    <text evidence="8">The sequence shown here is derived from an EMBL/GenBank/DDBJ whole genome shotgun (WGS) entry which is preliminary data.</text>
</comment>
<dbReference type="AlphaFoldDB" id="A0A917YH93"/>
<evidence type="ECO:0000256" key="3">
    <source>
        <dbReference type="ARBA" id="ARBA00023002"/>
    </source>
</evidence>
<name>A0A917YH93_9RHOB</name>
<dbReference type="Pfam" id="PF03960">
    <property type="entry name" value="ArsC"/>
    <property type="match status" value="1"/>
</dbReference>
<dbReference type="EMBL" id="BMLP01000001">
    <property type="protein sequence ID" value="GGO26447.1"/>
    <property type="molecule type" value="Genomic_DNA"/>
</dbReference>
<protein>
    <recommendedName>
        <fullName evidence="5 7">Arsenate reductase</fullName>
        <ecNumber evidence="4 7">1.20.4.1</ecNumber>
    </recommendedName>
</protein>
<dbReference type="Proteomes" id="UP000598196">
    <property type="component" value="Unassembled WGS sequence"/>
</dbReference>
<dbReference type="NCBIfam" id="TIGR00014">
    <property type="entry name" value="arsC"/>
    <property type="match status" value="1"/>
</dbReference>
<comment type="similarity">
    <text evidence="1 6 7">Belongs to the ArsC family.</text>
</comment>
<evidence type="ECO:0000256" key="1">
    <source>
        <dbReference type="ARBA" id="ARBA00007198"/>
    </source>
</evidence>
<evidence type="ECO:0000256" key="4">
    <source>
        <dbReference type="ARBA" id="ARBA00038969"/>
    </source>
</evidence>
<dbReference type="InterPro" id="IPR006659">
    <property type="entry name" value="Arsenate_reductase"/>
</dbReference>
<dbReference type="SUPFAM" id="SSF52833">
    <property type="entry name" value="Thioredoxin-like"/>
    <property type="match status" value="1"/>
</dbReference>
<evidence type="ECO:0000313" key="8">
    <source>
        <dbReference type="EMBL" id="GGO26447.1"/>
    </source>
</evidence>
<keyword evidence="9" id="KW-1185">Reference proteome</keyword>
<dbReference type="InterPro" id="IPR036249">
    <property type="entry name" value="Thioredoxin-like_sf"/>
</dbReference>